<name>A0A8S9XKN1_APOLU</name>
<dbReference type="InterPro" id="IPR013288">
    <property type="entry name" value="Cyt_c_oxidase_su4"/>
</dbReference>
<dbReference type="FunFam" id="1.10.442.10:FF:000001">
    <property type="entry name" value="Cytochrome c oxidase subunit 4 isoform 1"/>
    <property type="match status" value="2"/>
</dbReference>
<keyword evidence="12" id="KW-1185">Reference proteome</keyword>
<comment type="similarity">
    <text evidence="2">Belongs to the cytochrome c oxidase IV family.</text>
</comment>
<evidence type="ECO:0000256" key="6">
    <source>
        <dbReference type="ARBA" id="ARBA00022989"/>
    </source>
</evidence>
<dbReference type="OrthoDB" id="186013at2759"/>
<evidence type="ECO:0000256" key="9">
    <source>
        <dbReference type="ARBA" id="ARBA00023136"/>
    </source>
</evidence>
<keyword evidence="4" id="KW-0999">Mitochondrion inner membrane</keyword>
<evidence type="ECO:0008006" key="13">
    <source>
        <dbReference type="Google" id="ProtNLM"/>
    </source>
</evidence>
<protein>
    <recommendedName>
        <fullName evidence="13">Cytochrome c oxidase subunit 4</fullName>
    </recommendedName>
</protein>
<dbReference type="InterPro" id="IPR036639">
    <property type="entry name" value="Cyt_c_oxidase_su4_sf"/>
</dbReference>
<accession>A0A8S9XKN1</accession>
<dbReference type="Proteomes" id="UP000466442">
    <property type="component" value="Unassembled WGS sequence"/>
</dbReference>
<dbReference type="Pfam" id="PF02936">
    <property type="entry name" value="COX4"/>
    <property type="match status" value="2"/>
</dbReference>
<evidence type="ECO:0000256" key="4">
    <source>
        <dbReference type="ARBA" id="ARBA00022792"/>
    </source>
</evidence>
<dbReference type="GO" id="GO:0005743">
    <property type="term" value="C:mitochondrial inner membrane"/>
    <property type="evidence" value="ECO:0007669"/>
    <property type="project" value="UniProtKB-SubCell"/>
</dbReference>
<evidence type="ECO:0000256" key="8">
    <source>
        <dbReference type="ARBA" id="ARBA00023128"/>
    </source>
</evidence>
<dbReference type="CDD" id="cd00922">
    <property type="entry name" value="Cyt_c_Oxidase_IV"/>
    <property type="match status" value="2"/>
</dbReference>
<dbReference type="EMBL" id="WIXP02000006">
    <property type="protein sequence ID" value="KAF6209572.1"/>
    <property type="molecule type" value="Genomic_DNA"/>
</dbReference>
<dbReference type="GO" id="GO:0006123">
    <property type="term" value="P:mitochondrial electron transport, cytochrome c to oxygen"/>
    <property type="evidence" value="ECO:0007669"/>
    <property type="project" value="InterPro"/>
</dbReference>
<dbReference type="GO" id="GO:0045277">
    <property type="term" value="C:respiratory chain complex IV"/>
    <property type="evidence" value="ECO:0007669"/>
    <property type="project" value="InterPro"/>
</dbReference>
<dbReference type="InterPro" id="IPR004203">
    <property type="entry name" value="Cyt_c_oxidase_su4_fam"/>
</dbReference>
<keyword evidence="5" id="KW-0809">Transit peptide</keyword>
<dbReference type="SUPFAM" id="SSF81406">
    <property type="entry name" value="Mitochondrial cytochrome c oxidase subunit IV"/>
    <property type="match status" value="2"/>
</dbReference>
<reference evidence="11" key="1">
    <citation type="journal article" date="2021" name="Mol. Ecol. Resour.">
        <title>Apolygus lucorum genome provides insights into omnivorousness and mesophyll feeding.</title>
        <authorList>
            <person name="Liu Y."/>
            <person name="Liu H."/>
            <person name="Wang H."/>
            <person name="Huang T."/>
            <person name="Liu B."/>
            <person name="Yang B."/>
            <person name="Yin L."/>
            <person name="Li B."/>
            <person name="Zhang Y."/>
            <person name="Zhang S."/>
            <person name="Jiang F."/>
            <person name="Zhang X."/>
            <person name="Ren Y."/>
            <person name="Wang B."/>
            <person name="Wang S."/>
            <person name="Lu Y."/>
            <person name="Wu K."/>
            <person name="Fan W."/>
            <person name="Wang G."/>
        </authorList>
    </citation>
    <scope>NUCLEOTIDE SEQUENCE</scope>
    <source>
        <strain evidence="11">12Hb</strain>
    </source>
</reference>
<dbReference type="PRINTS" id="PR01873">
    <property type="entry name" value="CYTCOXIDASE4"/>
</dbReference>
<comment type="caution">
    <text evidence="11">The sequence shown here is derived from an EMBL/GenBank/DDBJ whole genome shotgun (WGS) entry which is preliminary data.</text>
</comment>
<keyword evidence="9 10" id="KW-0472">Membrane</keyword>
<dbReference type="AlphaFoldDB" id="A0A8S9XKN1"/>
<evidence type="ECO:0000256" key="5">
    <source>
        <dbReference type="ARBA" id="ARBA00022946"/>
    </source>
</evidence>
<organism evidence="11 12">
    <name type="scientific">Apolygus lucorum</name>
    <name type="common">Small green plant bug</name>
    <name type="synonym">Lygocoris lucorum</name>
    <dbReference type="NCBI Taxonomy" id="248454"/>
    <lineage>
        <taxon>Eukaryota</taxon>
        <taxon>Metazoa</taxon>
        <taxon>Ecdysozoa</taxon>
        <taxon>Arthropoda</taxon>
        <taxon>Hexapoda</taxon>
        <taxon>Insecta</taxon>
        <taxon>Pterygota</taxon>
        <taxon>Neoptera</taxon>
        <taxon>Paraneoptera</taxon>
        <taxon>Hemiptera</taxon>
        <taxon>Heteroptera</taxon>
        <taxon>Panheteroptera</taxon>
        <taxon>Cimicomorpha</taxon>
        <taxon>Miridae</taxon>
        <taxon>Mirini</taxon>
        <taxon>Apolygus</taxon>
    </lineage>
</organism>
<evidence type="ECO:0000256" key="2">
    <source>
        <dbReference type="ARBA" id="ARBA00008135"/>
    </source>
</evidence>
<evidence type="ECO:0000256" key="3">
    <source>
        <dbReference type="ARBA" id="ARBA00022692"/>
    </source>
</evidence>
<keyword evidence="7" id="KW-0560">Oxidoreductase</keyword>
<evidence type="ECO:0000313" key="11">
    <source>
        <dbReference type="EMBL" id="KAF6209572.1"/>
    </source>
</evidence>
<gene>
    <name evidence="11" type="ORF">GE061_015320</name>
</gene>
<feature type="transmembrane region" description="Helical" evidence="10">
    <location>
        <begin position="183"/>
        <end position="205"/>
    </location>
</feature>
<evidence type="ECO:0000256" key="1">
    <source>
        <dbReference type="ARBA" id="ARBA00004434"/>
    </source>
</evidence>
<sequence>MNRQIAPFISWNCERIEEGSAKKEDAPHPRETVIDVTSGEWVKYAYLSERAMKSARFVIRLAAHVVTAEARAAVPSGYSGIPWRSTRRYASHPGGNVQYPHKIGMREVVGFGMNGKPDYIDSITFPYPAIRFREITPDYKALKEKEKGSWKILTQNEKKCLYRISFCKTIAEIDAPTGEWKKVLGSSLLTLSAAIWFYMFIIFMIRDELPPTFKYENQLAQLKRMLDLKMNPIDDNRWVTRGDYFFLLSSSVCSQKRQRKLGAALIDTHPTKNSFPVGKMLNATRNVVQVVSKRTATSAPEMGKIHRVSKIGNREVVGFGMNGRPEYVDHVAFPFPAIKFRELTPEDKALEEKAKGDWKKLTTAEKKRLYRINYCQTFAEMQAPTGLWKSTIGFGLMAVSAGVWLYMLVEYIRSQDPKPESLSEERQRAQLKRILDLQINPIDGISSKWDYEKNMWKKDVENLEKGK</sequence>
<proteinExistence type="inferred from homology"/>
<dbReference type="PANTHER" id="PTHR10707:SF10">
    <property type="entry name" value="CYTOCHROME C OXIDASE SUBUNIT 4"/>
    <property type="match status" value="1"/>
</dbReference>
<dbReference type="PANTHER" id="PTHR10707">
    <property type="entry name" value="CYTOCHROME C OXIDASE SUBUNIT IV"/>
    <property type="match status" value="1"/>
</dbReference>
<dbReference type="Gene3D" id="1.10.442.10">
    <property type="entry name" value="Cytochrome c oxidase subunit IV"/>
    <property type="match status" value="2"/>
</dbReference>
<evidence type="ECO:0000313" key="12">
    <source>
        <dbReference type="Proteomes" id="UP000466442"/>
    </source>
</evidence>
<evidence type="ECO:0000256" key="7">
    <source>
        <dbReference type="ARBA" id="ARBA00023002"/>
    </source>
</evidence>
<evidence type="ECO:0000256" key="10">
    <source>
        <dbReference type="SAM" id="Phobius"/>
    </source>
</evidence>
<dbReference type="GO" id="GO:0016491">
    <property type="term" value="F:oxidoreductase activity"/>
    <property type="evidence" value="ECO:0007669"/>
    <property type="project" value="UniProtKB-KW"/>
</dbReference>
<keyword evidence="6 10" id="KW-1133">Transmembrane helix</keyword>
<comment type="subcellular location">
    <subcellularLocation>
        <location evidence="1">Mitochondrion inner membrane</location>
        <topology evidence="1">Single-pass membrane protein</topology>
    </subcellularLocation>
</comment>
<keyword evidence="3 10" id="KW-0812">Transmembrane</keyword>
<keyword evidence="8" id="KW-0496">Mitochondrion</keyword>